<dbReference type="PANTHER" id="PTHR43784:SF2">
    <property type="entry name" value="GDSL-LIKE LIPASE_ACYLHYDROLASE, PUTATIVE (AFU_ORTHOLOGUE AFUA_2G00820)-RELATED"/>
    <property type="match status" value="1"/>
</dbReference>
<evidence type="ECO:0000256" key="1">
    <source>
        <dbReference type="SAM" id="SignalP"/>
    </source>
</evidence>
<gene>
    <name evidence="3" type="ORF">HBF25_03535</name>
</gene>
<dbReference type="CDD" id="cd01830">
    <property type="entry name" value="XynE_like"/>
    <property type="match status" value="1"/>
</dbReference>
<dbReference type="InterPro" id="IPR036514">
    <property type="entry name" value="SGNH_hydro_sf"/>
</dbReference>
<dbReference type="EMBL" id="JAARLZ010000002">
    <property type="protein sequence ID" value="NII05460.1"/>
    <property type="molecule type" value="Genomic_DNA"/>
</dbReference>
<keyword evidence="3" id="KW-0378">Hydrolase</keyword>
<protein>
    <submittedName>
        <fullName evidence="3">SGNH/GDSL hydrolase family protein</fullName>
    </submittedName>
</protein>
<dbReference type="InterPro" id="IPR013830">
    <property type="entry name" value="SGNH_hydro"/>
</dbReference>
<sequence>MAKRAFVVTFLAMSWLALAAAAVSAADDKNTRVATWAIGAAAGGRSFQAQTVRMVVHPSASGRAPRLRLSNLYSTGPLNIAHATLSVQSKAATLQPGSLHALTVGGKTSFTIPAGSEIWTDPVPMRVAAGQNLAVSLYLPETTAASTWHQDAFETTYATMPGAGDHATDINDDAFKPIGTSWYYVSAMTVEATGSRTVVAFGDSITDGYKTPVSANARWPDVLSRRLVAAGKPVAVANVGIGGNRLLTDGPDPARGISALHRFDHDVLSLPNVRTVILLEGINDIGADAGPDGRVLTAADLIDGYRQLIRQARRAGVRIIGATILPSEGSGYFSETREATRQAANTWIRTSGAFDGVVDFDKAVRDPQHPRRLLPLYDAGDHLHPNAAGMQAMGESIDLHLPGL</sequence>
<evidence type="ECO:0000259" key="2">
    <source>
        <dbReference type="Pfam" id="PF13472"/>
    </source>
</evidence>
<dbReference type="PANTHER" id="PTHR43784">
    <property type="entry name" value="GDSL-LIKE LIPASE/ACYLHYDROLASE, PUTATIVE (AFU_ORTHOLOGUE AFUA_2G00820)-RELATED"/>
    <property type="match status" value="1"/>
</dbReference>
<evidence type="ECO:0000313" key="4">
    <source>
        <dbReference type="Proteomes" id="UP000490980"/>
    </source>
</evidence>
<name>A0A7X5U7T3_9GAMM</name>
<accession>A0A7X5U7T3</accession>
<dbReference type="GO" id="GO:0016788">
    <property type="term" value="F:hydrolase activity, acting on ester bonds"/>
    <property type="evidence" value="ECO:0007669"/>
    <property type="project" value="UniProtKB-ARBA"/>
</dbReference>
<dbReference type="RefSeq" id="WP_166946569.1">
    <property type="nucleotide sequence ID" value="NZ_JAARLZ010000002.1"/>
</dbReference>
<dbReference type="InterPro" id="IPR053140">
    <property type="entry name" value="GDSL_Rv0518-like"/>
</dbReference>
<dbReference type="Gene3D" id="3.40.50.1110">
    <property type="entry name" value="SGNH hydrolase"/>
    <property type="match status" value="1"/>
</dbReference>
<comment type="caution">
    <text evidence="3">The sequence shown here is derived from an EMBL/GenBank/DDBJ whole genome shotgun (WGS) entry which is preliminary data.</text>
</comment>
<feature type="chain" id="PRO_5031552220" evidence="1">
    <location>
        <begin position="20"/>
        <end position="404"/>
    </location>
</feature>
<dbReference type="Proteomes" id="UP000490980">
    <property type="component" value="Unassembled WGS sequence"/>
</dbReference>
<dbReference type="AlphaFoldDB" id="A0A7X5U7T3"/>
<dbReference type="SUPFAM" id="SSF52266">
    <property type="entry name" value="SGNH hydrolase"/>
    <property type="match status" value="1"/>
</dbReference>
<feature type="signal peptide" evidence="1">
    <location>
        <begin position="1"/>
        <end position="19"/>
    </location>
</feature>
<organism evidence="3 4">
    <name type="scientific">Luteibacter anthropi</name>
    <dbReference type="NCBI Taxonomy" id="564369"/>
    <lineage>
        <taxon>Bacteria</taxon>
        <taxon>Pseudomonadati</taxon>
        <taxon>Pseudomonadota</taxon>
        <taxon>Gammaproteobacteria</taxon>
        <taxon>Lysobacterales</taxon>
        <taxon>Rhodanobacteraceae</taxon>
        <taxon>Luteibacter</taxon>
    </lineage>
</organism>
<feature type="domain" description="SGNH hydrolase-type esterase" evidence="2">
    <location>
        <begin position="200"/>
        <end position="392"/>
    </location>
</feature>
<keyword evidence="1" id="KW-0732">Signal</keyword>
<keyword evidence="4" id="KW-1185">Reference proteome</keyword>
<evidence type="ECO:0000313" key="3">
    <source>
        <dbReference type="EMBL" id="NII05460.1"/>
    </source>
</evidence>
<reference evidence="3 4" key="1">
    <citation type="submission" date="2020-03" db="EMBL/GenBank/DDBJ databases">
        <authorList>
            <person name="Lai Q."/>
        </authorList>
    </citation>
    <scope>NUCLEOTIDE SEQUENCE [LARGE SCALE GENOMIC DNA]</scope>
    <source>
        <strain evidence="3 4">CCUG 25036</strain>
    </source>
</reference>
<proteinExistence type="predicted"/>
<dbReference type="Pfam" id="PF13472">
    <property type="entry name" value="Lipase_GDSL_2"/>
    <property type="match status" value="1"/>
</dbReference>